<proteinExistence type="predicted"/>
<reference evidence="1 2" key="1">
    <citation type="submission" date="2015-04" db="EMBL/GenBank/DDBJ databases">
        <authorList>
            <person name="Syromyatnikov M.Y."/>
            <person name="Popov V.N."/>
        </authorList>
    </citation>
    <scope>NUCLEOTIDE SEQUENCE [LARGE SCALE GENOMIC DNA]</scope>
</reference>
<dbReference type="EMBL" id="CVRI01000017">
    <property type="protein sequence ID" value="CRK90226.1"/>
    <property type="molecule type" value="Genomic_DNA"/>
</dbReference>
<sequence>MNEVLAKNQINCASNRQQKKVAFECLKCKVELTNNLYNQLVASLAPEAFSESVAVLVHSLNVNWEYFVNVNDNSKNAYRRAITNTCVSVMT</sequence>
<name>A0A1J1HRS3_9DIPT</name>
<dbReference type="Proteomes" id="UP000183832">
    <property type="component" value="Unassembled WGS sequence"/>
</dbReference>
<keyword evidence="2" id="KW-1185">Reference proteome</keyword>
<protein>
    <submittedName>
        <fullName evidence="1">CLUMA_CG003939, isoform A</fullName>
    </submittedName>
</protein>
<accession>A0A1J1HRS3</accession>
<dbReference type="AlphaFoldDB" id="A0A1J1HRS3"/>
<organism evidence="1 2">
    <name type="scientific">Clunio marinus</name>
    <dbReference type="NCBI Taxonomy" id="568069"/>
    <lineage>
        <taxon>Eukaryota</taxon>
        <taxon>Metazoa</taxon>
        <taxon>Ecdysozoa</taxon>
        <taxon>Arthropoda</taxon>
        <taxon>Hexapoda</taxon>
        <taxon>Insecta</taxon>
        <taxon>Pterygota</taxon>
        <taxon>Neoptera</taxon>
        <taxon>Endopterygota</taxon>
        <taxon>Diptera</taxon>
        <taxon>Nematocera</taxon>
        <taxon>Chironomoidea</taxon>
        <taxon>Chironomidae</taxon>
        <taxon>Clunio</taxon>
    </lineage>
</organism>
<evidence type="ECO:0000313" key="1">
    <source>
        <dbReference type="EMBL" id="CRK90226.1"/>
    </source>
</evidence>
<evidence type="ECO:0000313" key="2">
    <source>
        <dbReference type="Proteomes" id="UP000183832"/>
    </source>
</evidence>
<gene>
    <name evidence="1" type="ORF">CLUMA_CG003939</name>
</gene>